<reference evidence="7" key="2">
    <citation type="submission" date="2023-07" db="EMBL/GenBank/DDBJ databases">
        <authorList>
            <person name="Sun H."/>
        </authorList>
    </citation>
    <scope>NUCLEOTIDE SEQUENCE</scope>
    <source>
        <strain evidence="7">05753</strain>
    </source>
</reference>
<dbReference type="InterPro" id="IPR052047">
    <property type="entry name" value="GH94_Enzymes"/>
</dbReference>
<dbReference type="Gene3D" id="1.50.10.10">
    <property type="match status" value="1"/>
</dbReference>
<evidence type="ECO:0000313" key="7">
    <source>
        <dbReference type="EMBL" id="MDO1585192.1"/>
    </source>
</evidence>
<name>A0ABT8T3G3_9HYPH</name>
<dbReference type="Pfam" id="PF10091">
    <property type="entry name" value="Glycoamylase"/>
    <property type="match status" value="1"/>
</dbReference>
<accession>A0ABT8T3G3</accession>
<feature type="domain" description="Glycosyl hydrolase 94 supersandwich" evidence="4">
    <location>
        <begin position="1546"/>
        <end position="1824"/>
    </location>
</feature>
<dbReference type="SUPFAM" id="SSF74650">
    <property type="entry name" value="Galactose mutarotase-like"/>
    <property type="match status" value="2"/>
</dbReference>
<proteinExistence type="predicted"/>
<dbReference type="Pfam" id="PF17167">
    <property type="entry name" value="Glyco_hydro_94"/>
    <property type="match status" value="1"/>
</dbReference>
<dbReference type="InterPro" id="IPR037018">
    <property type="entry name" value="GH65_N"/>
</dbReference>
<dbReference type="PANTHER" id="PTHR37469">
    <property type="entry name" value="CELLOBIONIC ACID PHOSPHORYLASE-RELATED"/>
    <property type="match status" value="1"/>
</dbReference>
<evidence type="ECO:0000313" key="8">
    <source>
        <dbReference type="Proteomes" id="UP001169006"/>
    </source>
</evidence>
<dbReference type="Gene3D" id="2.70.98.40">
    <property type="entry name" value="Glycoside hydrolase, family 65, N-terminal domain"/>
    <property type="match status" value="2"/>
</dbReference>
<dbReference type="InterPro" id="IPR010383">
    <property type="entry name" value="Glyco_hydrolase_94_b-supersand"/>
</dbReference>
<feature type="transmembrane region" description="Helical" evidence="3">
    <location>
        <begin position="934"/>
        <end position="951"/>
    </location>
</feature>
<keyword evidence="8" id="KW-1185">Reference proteome</keyword>
<dbReference type="Gene3D" id="2.60.420.10">
    <property type="entry name" value="Maltose phosphorylase, domain 3"/>
    <property type="match status" value="1"/>
</dbReference>
<dbReference type="RefSeq" id="WP_302079477.1">
    <property type="nucleotide sequence ID" value="NZ_JAUKWQ010000013.1"/>
</dbReference>
<dbReference type="SMART" id="SM01068">
    <property type="entry name" value="CBM_X"/>
    <property type="match status" value="2"/>
</dbReference>
<dbReference type="CDD" id="cd11753">
    <property type="entry name" value="GH94N_ChvB_NdvB_2_like"/>
    <property type="match status" value="1"/>
</dbReference>
<dbReference type="InterPro" id="IPR037820">
    <property type="entry name" value="GH94N_NdvB"/>
</dbReference>
<keyword evidence="3" id="KW-0472">Membrane</keyword>
<evidence type="ECO:0000256" key="1">
    <source>
        <dbReference type="ARBA" id="ARBA00022676"/>
    </source>
</evidence>
<feature type="domain" description="Glycosyl hydrolase 94 catalytic" evidence="6">
    <location>
        <begin position="2339"/>
        <end position="2764"/>
    </location>
</feature>
<dbReference type="InterPro" id="IPR033432">
    <property type="entry name" value="GH94_catalytic"/>
</dbReference>
<dbReference type="SUPFAM" id="SSF53448">
    <property type="entry name" value="Nucleotide-diphospho-sugar transferases"/>
    <property type="match status" value="1"/>
</dbReference>
<sequence length="2827" mass="316544">MSFHTPPAATTRETEGKQIDHNEAIRATYFNAEALKTCGETLARDGAQTLPGFMPFDFHERHKENEREILRVYRTTAKDVEAGATITPAAEWLLDNHYIVEEAIQEVRRDFPKKFYRQLPTMRVGSVEIPRVLALAWLYVSHTHSTVNRENLTAMTEGFQVHQSLEIGELWALPSFLRFVLIENLRRISIRVEKSRRMRQQANDAADTIIKLNDEAASAELLKKIEPLTDDNTFSTQFLYRLRNASQSPSFAIQWLEARLAAAGTDTEEVMMAEQNRLSSGNVTMGNIIKSLREIDDTEWSVWFEDVCLVDQVLREQSDYNDLDFGSRNSYRNRIEKIARYCGKSEIDVARAAIALASEAANAPEPDPHKANVGAFLTGMYREDLEKRVGYTPTVAQKILRTIQSLNWFSVAAPVLFLTFLALAIVGYFLGHAGMSWPVILLFLLMFSLPASEGATGLFNTLVTYIVKPSRLVGYEFKNGIPEEARTLVVVPCLITNRDTVDELVRNLEVHYLANPRGEVYYALLSDWRDSNVEQTAADLEVLEYARREVALLSSRYAYEGKTRFFLLHRRRLFNPAEGVWMGWERKRGKLHELNLLLRGDKDTTYMQGANVVPENVKYVMTLDADTRLMRDAVTKLVGKLHHPINRPVHDPATGRVVQGYGLLQPRVTPSLTTGKDASVFQRVYSMNRGIDPYVFTVSDVYQDLTGEGTFTGKGLYDVDAFETALRGRIEENAVLSHDLLEGSFARCALVTDVELVEDFPTRYEVEVSRQHRWARGDWQLLPYILDPMRGVTALGRWKMVDNLRRSLTPIAWFFASVLGWYFMSPLGALIWQILLIFSLFVAPTLSLITGLLPRSTDIVPRAHFYSVWSDVRAANAQVALRIVFIADSAFMMIDAIVRSLYRLFVSRKLMLEWRTAASIQSSAQGKPQDYYRSMWHAPVAALLGLIFSALPADNAFLIGIPFVFLWVVSPFIAWYVSQSAETEDTLFVPEPVSVELRKIARRTWRYYEAFVTEDQHYLPPDNFQERPDPIVAKRTSPTNIGVYLLSTISGRHFGWLSFQETLERLENTVSTMEKMEKFRGHLYNWYHTDSLQTLGQRYVSTVDSGNLAGHLIAVSSACREWAEAPSAHLQANLDGIGDVAGILSEVLKELPDDRKTVRPLRRRLEERIIGFGNALAAVKREHEFASIRIINLSVLARDIQQLAANLDHEVSSAQSTEVTRWSESLVAACEAHIADSTFDMTNIEPLRQRLTQLRDRARNLAFSMDFTFLYRKDRRLLSIGYRVESNDLDEACYDLLASECRLTSLFAIAKGDLPTEHWYRLGRQVVPIGARGALISWSGSMFEYLMPPLVMQERQGGILNQTNNLIVEEQMNHGRRLNIPWGISEAAFNARDHNYNYQYTNFGVPTLGLKRGLGQNAVIAPYASILASQYNPLAALENLKKLRAVGALGKYGFHDAVDYTPTRVPEGKRCAVVYNYYAHHHGMSIAAIANVVNNGKLRELFHADPVVEAAELLLQEKAPREVPVMGSKYEPETPGKGQADLLRPEIRTIQDPASRDREMVFLSNGHYSTMLTATGTGYSRWNGLAVTRWKPDPVEDRWGNFLFLRDTATGQWWSTTAEPRRIEGEKTKAVFGDEKAEFVKTVGTLTSTVECIVATEHDAEGRRLTLLNTGTEDRFIEVTSYLEPVLANEDDDNAHPVFSRMFIRTEIGRRGDVIRAWRNKRSPSEPAVHVAHLAADNAGSARPTEFETDRRRFLGRGRTLAEAAAFDPDATLSGTDGFTLDPILSLRRVVRVPAGKKVSVIFWTIAAPSREELDVAIERYRHPDAFGSELTQAWTRVQVQMRHIGISSQQAAAFQHLGRYLVYPDMYLRADAATVVSGLASQRELWGLSISGDLPIFTLRVNDEMDMEVVKEALSAQEYLRSRGVMIDLAIVNEKAASYAQDMQHAIDHLSENIRRLGQTEGRQQVFALRRDLMDEHVWAALIAASRVVLHAHNGKIEDQVNRAVSLFSSPRGVEIETDRRPLLTQDDFGKVVGEEGGKDLQFWNGFGGFSEAGEEYVVRLQGGGATPHPWINVISNENFGFHISAEGAGFTWSQNSRDYQLTPWSNDPVINRPGEAFYVTDLESGVVSTPFAALSRRPSVAFEARHGLGYSTFTSEDEGLTLSLTQTVDRNRPVKLSRMTLRNTGSAPRKLRVYGYVEWMLGNNPQRTLPFILGSRDEASGALFATNPYSIDYRRTAFFGTDVTPTGFTTSRREFIGRFGTVAAPTAVVGGSPLNGSVEPDGAPCSALAYDIELAAGEEKVVTFFLGDCATREEAAALVAEIKAEPFDKALRTTRGFWQDFTGRLKISTPDKSLDLMVNSWLPYQALGCRIMSRTAFYQSSGAYGFRDQLQDTLAFLIHEPSLARRQIVNAASRQFREGDVQHWWLPGTGAGVRSSISDDVVWLAYAANQYIQATGDAAVLNEELPFLQGTMLTPGQHDAFFKPEVSAESGTLYEHAARALDLAISRTGSNGLPLILGGDWNDGMNRVGIGGRGTSVWLGWFLAAALRKFLPYAQERGDQARIDRWTAHLGSLKHALETAGWDGTYYRRGYFDDGGPLGANGNLECAIDSLGQSWSVLSGEGDPERQQQAMNAVMEKLVDEEAGIIRLFTPAFANTPKDPGYIKAYPPGIRENGGQYTHAAIWVVLALAELNRGDDAWKAFQLLNPINHALDQAKAEHYRVEPYVVSADIYGVGEHTGRGGWSWYTGSAGWLYRAAVEGILGIRREGNRLFVKPVLPTDWTGFTADLQLDGKTHHIVVEKAAGSSETSVTIDGQPVAKDEGHLIA</sequence>
<dbReference type="EMBL" id="JAUKWQ010000013">
    <property type="protein sequence ID" value="MDO1585192.1"/>
    <property type="molecule type" value="Genomic_DNA"/>
</dbReference>
<dbReference type="InterPro" id="IPR012341">
    <property type="entry name" value="6hp_glycosidase-like_sf"/>
</dbReference>
<dbReference type="PANTHER" id="PTHR37469:SF2">
    <property type="entry name" value="CELLOBIONIC ACID PHOSPHORYLASE"/>
    <property type="match status" value="1"/>
</dbReference>
<dbReference type="Proteomes" id="UP001169006">
    <property type="component" value="Unassembled WGS sequence"/>
</dbReference>
<keyword evidence="3" id="KW-0812">Transmembrane</keyword>
<dbReference type="InterPro" id="IPR008928">
    <property type="entry name" value="6-hairpin_glycosidase_sf"/>
</dbReference>
<dbReference type="CDD" id="cd11756">
    <property type="entry name" value="GH94N_ChvB_NdvB_1_like"/>
    <property type="match status" value="1"/>
</dbReference>
<keyword evidence="3" id="KW-1133">Transmembrane helix</keyword>
<reference evidence="7" key="1">
    <citation type="journal article" date="2015" name="Int. J. Syst. Evol. Microbiol.">
        <title>Rhizobium oryzicola sp. nov., potential plant-growth-promoting endophytic bacteria isolated from rice roots.</title>
        <authorList>
            <person name="Zhang X.X."/>
            <person name="Gao J.S."/>
            <person name="Cao Y.H."/>
            <person name="Sheirdil R.A."/>
            <person name="Wang X.C."/>
            <person name="Zhang L."/>
        </authorList>
    </citation>
    <scope>NUCLEOTIDE SEQUENCE</scope>
    <source>
        <strain evidence="7">05753</strain>
    </source>
</reference>
<evidence type="ECO:0000256" key="3">
    <source>
        <dbReference type="SAM" id="Phobius"/>
    </source>
</evidence>
<feature type="domain" description="Glycoamylase-like" evidence="5">
    <location>
        <begin position="1297"/>
        <end position="1504"/>
    </location>
</feature>
<comment type="caution">
    <text evidence="7">The sequence shown here is derived from an EMBL/GenBank/DDBJ whole genome shotgun (WGS) entry which is preliminary data.</text>
</comment>
<keyword evidence="2" id="KW-0808">Transferase</keyword>
<dbReference type="InterPro" id="IPR019282">
    <property type="entry name" value="Glycoamylase-like_cons_dom"/>
</dbReference>
<dbReference type="InterPro" id="IPR011013">
    <property type="entry name" value="Gal_mutarotase_sf_dom"/>
</dbReference>
<evidence type="ECO:0000259" key="5">
    <source>
        <dbReference type="Pfam" id="PF10091"/>
    </source>
</evidence>
<dbReference type="Pfam" id="PF06165">
    <property type="entry name" value="GH94_b-supersand"/>
    <property type="match status" value="2"/>
</dbReference>
<dbReference type="InterPro" id="IPR037824">
    <property type="entry name" value="GH94N_2_NdvB"/>
</dbReference>
<dbReference type="InterPro" id="IPR029044">
    <property type="entry name" value="Nucleotide-diphossugar_trans"/>
</dbReference>
<evidence type="ECO:0000259" key="6">
    <source>
        <dbReference type="Pfam" id="PF17167"/>
    </source>
</evidence>
<feature type="transmembrane region" description="Helical" evidence="3">
    <location>
        <begin position="830"/>
        <end position="853"/>
    </location>
</feature>
<protein>
    <submittedName>
        <fullName evidence="7">Glucoamylase family protein</fullName>
    </submittedName>
</protein>
<feature type="transmembrane region" description="Helical" evidence="3">
    <location>
        <begin position="879"/>
        <end position="902"/>
    </location>
</feature>
<feature type="domain" description="Glycosyl hydrolase 94 supersandwich" evidence="4">
    <location>
        <begin position="2056"/>
        <end position="2325"/>
    </location>
</feature>
<organism evidence="7 8">
    <name type="scientific">Rhizobium oryzicola</name>
    <dbReference type="NCBI Taxonomy" id="1232668"/>
    <lineage>
        <taxon>Bacteria</taxon>
        <taxon>Pseudomonadati</taxon>
        <taxon>Pseudomonadota</taxon>
        <taxon>Alphaproteobacteria</taxon>
        <taxon>Hyphomicrobiales</taxon>
        <taxon>Rhizobiaceae</taxon>
        <taxon>Rhizobium/Agrobacterium group</taxon>
        <taxon>Rhizobium</taxon>
    </lineage>
</organism>
<gene>
    <name evidence="7" type="ORF">Q2T52_24135</name>
</gene>
<dbReference type="Gene3D" id="1.50.10.140">
    <property type="match status" value="2"/>
</dbReference>
<evidence type="ECO:0000259" key="4">
    <source>
        <dbReference type="Pfam" id="PF06165"/>
    </source>
</evidence>
<evidence type="ECO:0000256" key="2">
    <source>
        <dbReference type="ARBA" id="ARBA00022679"/>
    </source>
</evidence>
<feature type="transmembrane region" description="Helical" evidence="3">
    <location>
        <begin position="408"/>
        <end position="431"/>
    </location>
</feature>
<keyword evidence="1" id="KW-0328">Glycosyltransferase</keyword>
<dbReference type="SUPFAM" id="SSF48208">
    <property type="entry name" value="Six-hairpin glycosidases"/>
    <property type="match status" value="1"/>
</dbReference>
<feature type="transmembrane region" description="Helical" evidence="3">
    <location>
        <begin position="437"/>
        <end position="463"/>
    </location>
</feature>
<feature type="transmembrane region" description="Helical" evidence="3">
    <location>
        <begin position="958"/>
        <end position="977"/>
    </location>
</feature>